<evidence type="ECO:0000256" key="2">
    <source>
        <dbReference type="SAM" id="SignalP"/>
    </source>
</evidence>
<feature type="chain" id="PRO_5045203840" evidence="2">
    <location>
        <begin position="35"/>
        <end position="357"/>
    </location>
</feature>
<gene>
    <name evidence="3" type="ORF">H9624_11035</name>
</gene>
<accession>A0ABR8Z3E8</accession>
<feature type="transmembrane region" description="Helical" evidence="1">
    <location>
        <begin position="304"/>
        <end position="323"/>
    </location>
</feature>
<dbReference type="EMBL" id="JACSPO010000005">
    <property type="protein sequence ID" value="MBD8062853.1"/>
    <property type="molecule type" value="Genomic_DNA"/>
</dbReference>
<keyword evidence="2" id="KW-0732">Signal</keyword>
<organism evidence="3 4">
    <name type="scientific">Oceanitalea stevensii</name>
    <dbReference type="NCBI Taxonomy" id="2763072"/>
    <lineage>
        <taxon>Bacteria</taxon>
        <taxon>Bacillati</taxon>
        <taxon>Actinomycetota</taxon>
        <taxon>Actinomycetes</taxon>
        <taxon>Micrococcales</taxon>
        <taxon>Bogoriellaceae</taxon>
        <taxon>Georgenia</taxon>
    </lineage>
</organism>
<protein>
    <submittedName>
        <fullName evidence="3">DUF916 domain-containing protein</fullName>
    </submittedName>
</protein>
<keyword evidence="4" id="KW-1185">Reference proteome</keyword>
<keyword evidence="1" id="KW-1133">Transmembrane helix</keyword>
<sequence length="357" mass="36856">MTLIRRILALAVAVPAVALAVAVPAVALAVPATAADDADRVTWGVAPAAEDEADGRVSFRYELDPGAVVEDFLEVTNYSDRAVTFQLLSSDGVVGPDGAFDLLPADVAPEATGAWIDVQESVELEPQSSAVVPFTLTVPEDALPGDHPGGIAASVSRVGETEDGPLVGLDTRVGARIHLRVSGDLIPQVSVTGLEATYTPSWNPFQPGTLHLDYTVVNDGNVRLGSTQTLSAAGVLGVSAGADGAILGQQREILPRQETSVSTTVDGVWPLGPLSSTVTATQVVVGDDVVDVPLTVAEAGVTTWAVPWAQLAVLALAVALVVWRVRLRRRQRAAIERARAEGARAAALSGSPSPAPA</sequence>
<comment type="caution">
    <text evidence="3">The sequence shown here is derived from an EMBL/GenBank/DDBJ whole genome shotgun (WGS) entry which is preliminary data.</text>
</comment>
<dbReference type="RefSeq" id="WP_251839950.1">
    <property type="nucleotide sequence ID" value="NZ_JACSPO010000005.1"/>
</dbReference>
<evidence type="ECO:0000313" key="4">
    <source>
        <dbReference type="Proteomes" id="UP000661894"/>
    </source>
</evidence>
<evidence type="ECO:0000256" key="1">
    <source>
        <dbReference type="SAM" id="Phobius"/>
    </source>
</evidence>
<evidence type="ECO:0000313" key="3">
    <source>
        <dbReference type="EMBL" id="MBD8062853.1"/>
    </source>
</evidence>
<dbReference type="Proteomes" id="UP000661894">
    <property type="component" value="Unassembled WGS sequence"/>
</dbReference>
<proteinExistence type="predicted"/>
<feature type="signal peptide" evidence="2">
    <location>
        <begin position="1"/>
        <end position="34"/>
    </location>
</feature>
<reference evidence="3 4" key="1">
    <citation type="submission" date="2020-08" db="EMBL/GenBank/DDBJ databases">
        <title>A Genomic Blueprint of the Chicken Gut Microbiome.</title>
        <authorList>
            <person name="Gilroy R."/>
            <person name="Ravi A."/>
            <person name="Getino M."/>
            <person name="Pursley I."/>
            <person name="Horton D.L."/>
            <person name="Alikhan N.-F."/>
            <person name="Baker D."/>
            <person name="Gharbi K."/>
            <person name="Hall N."/>
            <person name="Watson M."/>
            <person name="Adriaenssens E.M."/>
            <person name="Foster-Nyarko E."/>
            <person name="Jarju S."/>
            <person name="Secka A."/>
            <person name="Antonio M."/>
            <person name="Oren A."/>
            <person name="Chaudhuri R."/>
            <person name="La Ragione R.M."/>
            <person name="Hildebrand F."/>
            <person name="Pallen M.J."/>
        </authorList>
    </citation>
    <scope>NUCLEOTIDE SEQUENCE [LARGE SCALE GENOMIC DNA]</scope>
    <source>
        <strain evidence="3 4">Sa1BUA1</strain>
    </source>
</reference>
<keyword evidence="1" id="KW-0472">Membrane</keyword>
<name>A0ABR8Z3E8_9MICO</name>
<keyword evidence="1" id="KW-0812">Transmembrane</keyword>